<evidence type="ECO:0000313" key="6">
    <source>
        <dbReference type="EMBL" id="OQB42188.1"/>
    </source>
</evidence>
<dbReference type="GO" id="GO:0005524">
    <property type="term" value="F:ATP binding"/>
    <property type="evidence" value="ECO:0007669"/>
    <property type="project" value="UniProtKB-KW"/>
</dbReference>
<protein>
    <submittedName>
        <fullName evidence="6">Aspartyl/glutamyl-tRNA(Asn/Gln) amidotransferase subunit B</fullName>
        <ecNumber evidence="6">6.3.5.-</ecNumber>
    </submittedName>
</protein>
<sequence>MFCQCKNEQNFDTLEPNTNICPVCTGQPGALPTLSEDVLLLALKLGKALNCKINKESQFDRKSYFYPDLPMGYQITQLYKPTNTNGEVSFFVNNYEEEKKIRILDAHMESDTAKMIHE</sequence>
<feature type="domain" description="Aspartyl/Glutamyl-tRNA(Gln) amidotransferase subunit B/E catalytic" evidence="5">
    <location>
        <begin position="1"/>
        <end position="117"/>
    </location>
</feature>
<dbReference type="InterPro" id="IPR014746">
    <property type="entry name" value="Gln_synth/guanido_kin_cat_dom"/>
</dbReference>
<dbReference type="Pfam" id="PF02934">
    <property type="entry name" value="GatB_N"/>
    <property type="match status" value="1"/>
</dbReference>
<dbReference type="EC" id="6.3.5.-" evidence="6"/>
<keyword evidence="1 6" id="KW-0436">Ligase</keyword>
<reference evidence="6" key="1">
    <citation type="submission" date="2017-02" db="EMBL/GenBank/DDBJ databases">
        <title>Delving into the versatile metabolic prowess of the omnipresent phylum Bacteroidetes.</title>
        <authorList>
            <person name="Nobu M.K."/>
            <person name="Mei R."/>
            <person name="Narihiro T."/>
            <person name="Kuroda K."/>
            <person name="Liu W.-T."/>
        </authorList>
    </citation>
    <scope>NUCLEOTIDE SEQUENCE</scope>
    <source>
        <strain evidence="6">ADurb.Bin160</strain>
    </source>
</reference>
<dbReference type="PANTHER" id="PTHR11659:SF0">
    <property type="entry name" value="GLUTAMYL-TRNA(GLN) AMIDOTRANSFERASE SUBUNIT B, MITOCHONDRIAL"/>
    <property type="match status" value="1"/>
</dbReference>
<dbReference type="GO" id="GO:0016740">
    <property type="term" value="F:transferase activity"/>
    <property type="evidence" value="ECO:0007669"/>
    <property type="project" value="UniProtKB-KW"/>
</dbReference>
<evidence type="ECO:0000256" key="2">
    <source>
        <dbReference type="ARBA" id="ARBA00022741"/>
    </source>
</evidence>
<keyword evidence="2" id="KW-0547">Nucleotide-binding</keyword>
<dbReference type="GO" id="GO:0070681">
    <property type="term" value="P:glutaminyl-tRNAGln biosynthesis via transamidation"/>
    <property type="evidence" value="ECO:0007669"/>
    <property type="project" value="TreeGrafter"/>
</dbReference>
<dbReference type="GO" id="GO:0006412">
    <property type="term" value="P:translation"/>
    <property type="evidence" value="ECO:0007669"/>
    <property type="project" value="UniProtKB-KW"/>
</dbReference>
<comment type="caution">
    <text evidence="6">The sequence shown here is derived from an EMBL/GenBank/DDBJ whole genome shotgun (WGS) entry which is preliminary data.</text>
</comment>
<dbReference type="EMBL" id="MWDB01000005">
    <property type="protein sequence ID" value="OQB42188.1"/>
    <property type="molecule type" value="Genomic_DNA"/>
</dbReference>
<dbReference type="AlphaFoldDB" id="A0A1V5ZQ84"/>
<keyword evidence="3" id="KW-0067">ATP-binding</keyword>
<evidence type="ECO:0000256" key="1">
    <source>
        <dbReference type="ARBA" id="ARBA00022598"/>
    </source>
</evidence>
<keyword evidence="6" id="KW-0808">Transferase</keyword>
<proteinExistence type="predicted"/>
<evidence type="ECO:0000259" key="5">
    <source>
        <dbReference type="Pfam" id="PF02934"/>
    </source>
</evidence>
<dbReference type="GO" id="GO:0050567">
    <property type="term" value="F:glutaminyl-tRNA synthase (glutamine-hydrolyzing) activity"/>
    <property type="evidence" value="ECO:0007669"/>
    <property type="project" value="TreeGrafter"/>
</dbReference>
<dbReference type="InterPro" id="IPR017959">
    <property type="entry name" value="Asn/Gln-tRNA_amidoTrfase_suB/E"/>
</dbReference>
<name>A0A1V5ZQ84_9BACT</name>
<keyword evidence="4" id="KW-0648">Protein biosynthesis</keyword>
<evidence type="ECO:0000256" key="3">
    <source>
        <dbReference type="ARBA" id="ARBA00022840"/>
    </source>
</evidence>
<dbReference type="InterPro" id="IPR006075">
    <property type="entry name" value="Asn/Gln-tRNA_Trfase_suB/E_cat"/>
</dbReference>
<accession>A0A1V5ZQ84</accession>
<dbReference type="Proteomes" id="UP000485621">
    <property type="component" value="Unassembled WGS sequence"/>
</dbReference>
<dbReference type="PANTHER" id="PTHR11659">
    <property type="entry name" value="GLUTAMYL-TRNA GLN AMIDOTRANSFERASE SUBUNIT B MITOCHONDRIAL AND PROKARYOTIC PET112-RELATED"/>
    <property type="match status" value="1"/>
</dbReference>
<evidence type="ECO:0000256" key="4">
    <source>
        <dbReference type="ARBA" id="ARBA00022917"/>
    </source>
</evidence>
<gene>
    <name evidence="6" type="primary">gatB_1</name>
    <name evidence="6" type="ORF">BWY04_00409</name>
</gene>
<organism evidence="6">
    <name type="scientific">candidate division CPR1 bacterium ADurb.Bin160</name>
    <dbReference type="NCBI Taxonomy" id="1852826"/>
    <lineage>
        <taxon>Bacteria</taxon>
        <taxon>candidate division CPR1</taxon>
    </lineage>
</organism>
<dbReference type="SUPFAM" id="SSF55931">
    <property type="entry name" value="Glutamine synthetase/guanido kinase"/>
    <property type="match status" value="1"/>
</dbReference>